<evidence type="ECO:0000256" key="3">
    <source>
        <dbReference type="ARBA" id="ARBA00022679"/>
    </source>
</evidence>
<reference evidence="9" key="1">
    <citation type="submission" date="2021-12" db="EMBL/GenBank/DDBJ databases">
        <title>Discovery of the Pendulisporaceae a myxobacterial family with distinct sporulation behavior and unique specialized metabolism.</title>
        <authorList>
            <person name="Garcia R."/>
            <person name="Popoff A."/>
            <person name="Bader C.D."/>
            <person name="Loehr J."/>
            <person name="Walesch S."/>
            <person name="Walt C."/>
            <person name="Boldt J."/>
            <person name="Bunk B."/>
            <person name="Haeckl F.J.F.P.J."/>
            <person name="Gunesch A.P."/>
            <person name="Birkelbach J."/>
            <person name="Nuebel U."/>
            <person name="Pietschmann T."/>
            <person name="Bach T."/>
            <person name="Mueller R."/>
        </authorList>
    </citation>
    <scope>NUCLEOTIDE SEQUENCE</scope>
    <source>
        <strain evidence="9">MSr11367</strain>
    </source>
</reference>
<keyword evidence="10" id="KW-1185">Reference proteome</keyword>
<dbReference type="PANTHER" id="PTHR19376:SF54">
    <property type="entry name" value="DNA-DIRECTED RNA POLYMERASE SUBUNIT BETA"/>
    <property type="match status" value="1"/>
</dbReference>
<dbReference type="InterPro" id="IPR006592">
    <property type="entry name" value="RNA_pol_N"/>
</dbReference>
<dbReference type="InterPro" id="IPR038120">
    <property type="entry name" value="Rpb1_funnel_sf"/>
</dbReference>
<dbReference type="InterPro" id="IPR045867">
    <property type="entry name" value="DNA-dir_RpoC_beta_prime"/>
</dbReference>
<dbReference type="InterPro" id="IPR037033">
    <property type="entry name" value="DNA-dir_RNAP_su2_hyb_sf"/>
</dbReference>
<protein>
    <recommendedName>
        <fullName evidence="1">DNA-directed RNA polymerase</fullName>
        <ecNumber evidence="1">2.7.7.6</ecNumber>
    </recommendedName>
</protein>
<dbReference type="SUPFAM" id="SSF64484">
    <property type="entry name" value="beta and beta-prime subunits of DNA dependent RNA-polymerase"/>
    <property type="match status" value="2"/>
</dbReference>
<dbReference type="EC" id="2.7.7.6" evidence="1"/>
<dbReference type="InterPro" id="IPR007081">
    <property type="entry name" value="RNA_pol_Rpb1_5"/>
</dbReference>
<dbReference type="InterPro" id="IPR007645">
    <property type="entry name" value="RNA_pol_Rpb2_3"/>
</dbReference>
<dbReference type="Pfam" id="PF04565">
    <property type="entry name" value="RNA_pol_Rpb2_3"/>
    <property type="match status" value="1"/>
</dbReference>
<keyword evidence="2" id="KW-0240">DNA-directed RNA polymerase</keyword>
<dbReference type="Gene3D" id="2.40.50.100">
    <property type="match status" value="2"/>
</dbReference>
<dbReference type="Gene3D" id="2.40.50.150">
    <property type="match status" value="1"/>
</dbReference>
<dbReference type="Pfam" id="PF04998">
    <property type="entry name" value="RNA_pol_Rpb1_5"/>
    <property type="match status" value="1"/>
</dbReference>
<sequence length="2045" mass="222351">MNGQEYQVDSQWQLRPGVYTRRRNNGELETTFNVLGKRSFDVILDPETKVFQLEYGKTHVPIYPILRTLGADDAELERAWGKDVAHANKNARLSATALERMYKADRRVAPPSREAAAEHVFRTMAASRLRPDATELTLGKPFTNVTGEALRIATEKMLRVQNGHAEDDRDSLLFKDLRDVGDYAYERLTSPEQKRALQLKALRKVNSAKEVGDVWKSDFLTRPIKDVFLKNAAARTATQINPLEMISSAQQTTLLGPGGIQSERSITDEAKFVNPSHLGFLDPIHTPEGTKTGVTLRLPLGLHKEGANPTIAVYDRTTKRHVRITPREFMRSKVVLPDQVRWEDGHPAPLTDKVKIAGDGNTIRDERFDQARYVMEHASQLFNLTSNLIPFLGNTSGNRASMGSRQMEQAISLVHREAPLVQVSSGVRSKDGQTFEDIVGGLASHRAPAAGRVTTITRDAIHLEGTDGKKHAVSLYDHYPLNDLKSVLHSTPRVRVGDHVSAGDTLADTNYSKNGTLALGTNLRVAYIPYKGYNFEDGIVISESAAKKLSSEHLHKPEVALDPKMTVSRRAFELEHPTAFSRAQLAKVSGDGIVEVGTKVLPGDPLVLATKPVELKDRTGLAAIRRSMSGSHTDKSLRWDSDAPGEVIAVHRGKDRIAVHVKTVEPMDVGDKMAGRYGNKGVVAAVLPDSQMPHTKDGPIDVALNPSGIPGRMNLGQVLEVAAGKIAEKVGKPYVVRNFQPGVDFREKIERELKAHGLSDQEELYDPVTKVSLGRALVGPQHMLKLVHQVDKKLSVRSGMTLPGRGTEHYDLNLQPSGGGSSGGQSMGTLGMYALLAHGARANIREMQTLKSEGADPETNPEKRWPSLHNAAWAAIQTGFPLPPPRPTFAFTKFTEMLKGAGINVEKHGHELVASPLTDKHILDLAKNALPKPAELLQIGRTGEVEPRPGGLFDAKLTGGHGGRKWSRIALAEPLPNPIFEGPICHLTGLKKADYDAIVRGEKSLSASGKVGPLGEGPTGGKAIEELLGKIEVPRALADAKRDLTAAKGAANVDKALKRVKYLGALSELGMSPREAYVLHHLPVMPPVMRPATVMPNGNLKYSDVNGLYSQFGQINEQLGDAGLGRHLTDSSKRELRADYYDGVKALMGVGVPYADASHKGILHTIAGAQPKNGFFQNVLMNRRQDLTMRSTIVPEPALGLDEVGLPRHAALDLFRPFVIRKLVDMGAAPTALDAPKLLAEKDISPVVWKALDTVMAERPVLMKRDPALHKYSVQAFKARVASGNAIQIHPLVTGGFNADFDGDTTSIYVPMGDDAVLEAHKMMPSRNLFAEATGKLMYQPTLESALGLYRLSLAGKGEPRSFAHAGEAIEAVRKGVLRHDDRIALDGRTTTPGRVLLAAALPTALQNDVLYNLDRRLDRKGLDRLLTEIAKSPGVDYGHVVNQLKDLGNGASFGAVAIPRPTSAGHGLTFSGSAAGLDPKAHVVVPIGTHSLGLADFKTDKAARDPILLKATKAVETIEKDPSATRAQRDQRAIQVWQDASAKMKEAHEKSQEANPSNLFLMLRAGVKPGWDQYQQMLLAPMLFRDSSGRTLPTPVTRSYAEGLDVAGYWHQMPGARRGSVQKVQEVQEPGYMSKLLMNNMMHMIVSRPDCGTAKGIALPITEADVHDRYLAEDLHLDAGKAGEAIHLSRGTILSPDVVAHVRARHPEAHVSVRSPLQCEEAHGLCQTCAGLSVSGQNHGIGTNLGVLAAHAVGERAIQLALKSFHTGGVVEHGGGSKLLNQFSRFEQLMKLPEKIPDAASIAMKTGKVTRVEPTATGVTVTIDGTPHHVGKDALGRPLHVGLSTPGAGYQPWKPPTVGMHIEAGTPLSDPNRTVVNPRDLFRATGSIDRVRDHLTSEVYGLYRDEGVRRRAIETVVRAMSDLTRVEDPGDDPHVLRGEFRSLSGVHARNRELEKEGLRPIEHSPTLKGVETMPLSLQEDWLAKLQHRDLRDTLMQAAATRGVSNIHSLHPVPAMAYGAEFGLNRALAAQPGRGHLANVPEHHY</sequence>
<dbReference type="Gene3D" id="2.40.40.20">
    <property type="match status" value="1"/>
</dbReference>
<dbReference type="Gene3D" id="1.10.1790.20">
    <property type="match status" value="1"/>
</dbReference>
<dbReference type="InterPro" id="IPR042107">
    <property type="entry name" value="DNA-dir_RNA_pol_bsu_ext_1_sf"/>
</dbReference>
<keyword evidence="5" id="KW-0479">Metal-binding</keyword>
<accession>A0ABZ2KYS1</accession>
<feature type="domain" description="RNA polymerase N-terminal" evidence="8">
    <location>
        <begin position="1075"/>
        <end position="1353"/>
    </location>
</feature>
<dbReference type="InterPro" id="IPR000722">
    <property type="entry name" value="RNA_pol_asu"/>
</dbReference>
<dbReference type="EMBL" id="CP089983">
    <property type="protein sequence ID" value="WXB02156.1"/>
    <property type="molecule type" value="Genomic_DNA"/>
</dbReference>
<dbReference type="Gene3D" id="3.90.1110.10">
    <property type="entry name" value="RNA polymerase Rpb2, domain 2"/>
    <property type="match status" value="1"/>
</dbReference>
<dbReference type="Gene3D" id="1.10.40.90">
    <property type="match status" value="1"/>
</dbReference>
<dbReference type="Gene3D" id="2.30.150.10">
    <property type="entry name" value="DNA-directed RNA polymerase, beta subunit, external 1 domain"/>
    <property type="match status" value="1"/>
</dbReference>
<keyword evidence="6" id="KW-0804">Transcription</keyword>
<proteinExistence type="predicted"/>
<evidence type="ECO:0000259" key="8">
    <source>
        <dbReference type="SMART" id="SM00663"/>
    </source>
</evidence>
<organism evidence="9 10">
    <name type="scientific">Pendulispora rubella</name>
    <dbReference type="NCBI Taxonomy" id="2741070"/>
    <lineage>
        <taxon>Bacteria</taxon>
        <taxon>Pseudomonadati</taxon>
        <taxon>Myxococcota</taxon>
        <taxon>Myxococcia</taxon>
        <taxon>Myxococcales</taxon>
        <taxon>Sorangiineae</taxon>
        <taxon>Pendulisporaceae</taxon>
        <taxon>Pendulispora</taxon>
    </lineage>
</organism>
<evidence type="ECO:0000256" key="5">
    <source>
        <dbReference type="ARBA" id="ARBA00022723"/>
    </source>
</evidence>
<dbReference type="Gene3D" id="3.90.1100.10">
    <property type="match status" value="1"/>
</dbReference>
<evidence type="ECO:0000313" key="10">
    <source>
        <dbReference type="Proteomes" id="UP001374803"/>
    </source>
</evidence>
<evidence type="ECO:0000256" key="7">
    <source>
        <dbReference type="ARBA" id="ARBA00048552"/>
    </source>
</evidence>
<evidence type="ECO:0000256" key="6">
    <source>
        <dbReference type="ARBA" id="ARBA00023163"/>
    </source>
</evidence>
<keyword evidence="4" id="KW-0548">Nucleotidyltransferase</keyword>
<dbReference type="Pfam" id="PF00623">
    <property type="entry name" value="RNA_pol_Rpb1_2"/>
    <property type="match status" value="1"/>
</dbReference>
<keyword evidence="3" id="KW-0808">Transferase</keyword>
<dbReference type="Gene3D" id="2.40.270.10">
    <property type="entry name" value="DNA-directed RNA polymerase, subunit 2, domain 6"/>
    <property type="match status" value="1"/>
</dbReference>
<evidence type="ECO:0000256" key="1">
    <source>
        <dbReference type="ARBA" id="ARBA00012418"/>
    </source>
</evidence>
<evidence type="ECO:0000256" key="2">
    <source>
        <dbReference type="ARBA" id="ARBA00022478"/>
    </source>
</evidence>
<dbReference type="RefSeq" id="WP_394831783.1">
    <property type="nucleotide sequence ID" value="NZ_CP089929.1"/>
</dbReference>
<dbReference type="SMART" id="SM00663">
    <property type="entry name" value="RPOLA_N"/>
    <property type="match status" value="1"/>
</dbReference>
<dbReference type="InterPro" id="IPR007120">
    <property type="entry name" value="DNA-dir_RNAP_su2_dom"/>
</dbReference>
<dbReference type="PANTHER" id="PTHR19376">
    <property type="entry name" value="DNA-DIRECTED RNA POLYMERASE"/>
    <property type="match status" value="1"/>
</dbReference>
<gene>
    <name evidence="9" type="ORF">LVJ94_35230</name>
</gene>
<dbReference type="Proteomes" id="UP001374803">
    <property type="component" value="Chromosome"/>
</dbReference>
<comment type="catalytic activity">
    <reaction evidence="7">
        <text>RNA(n) + a ribonucleoside 5'-triphosphate = RNA(n+1) + diphosphate</text>
        <dbReference type="Rhea" id="RHEA:21248"/>
        <dbReference type="Rhea" id="RHEA-COMP:14527"/>
        <dbReference type="Rhea" id="RHEA-COMP:17342"/>
        <dbReference type="ChEBI" id="CHEBI:33019"/>
        <dbReference type="ChEBI" id="CHEBI:61557"/>
        <dbReference type="ChEBI" id="CHEBI:140395"/>
        <dbReference type="EC" id="2.7.7.6"/>
    </reaction>
</comment>
<name>A0ABZ2KYS1_9BACT</name>
<dbReference type="InterPro" id="IPR014724">
    <property type="entry name" value="RNA_pol_RPB2_OB-fold"/>
</dbReference>
<dbReference type="Gene3D" id="1.10.132.30">
    <property type="match status" value="1"/>
</dbReference>
<dbReference type="Pfam" id="PF00562">
    <property type="entry name" value="RNA_pol_Rpb2_6"/>
    <property type="match status" value="1"/>
</dbReference>
<evidence type="ECO:0000256" key="4">
    <source>
        <dbReference type="ARBA" id="ARBA00022695"/>
    </source>
</evidence>
<dbReference type="InterPro" id="IPR037034">
    <property type="entry name" value="RNA_pol_Rpb2_2_sf"/>
</dbReference>
<evidence type="ECO:0000313" key="9">
    <source>
        <dbReference type="EMBL" id="WXB02156.1"/>
    </source>
</evidence>